<dbReference type="OrthoDB" id="6638408at2"/>
<evidence type="ECO:0000313" key="2">
    <source>
        <dbReference type="EMBL" id="KZL88506.1"/>
    </source>
</evidence>
<name>A0A161X3W2_9CLOT</name>
<dbReference type="SUPFAM" id="SSF54060">
    <property type="entry name" value="His-Me finger endonucleases"/>
    <property type="match status" value="1"/>
</dbReference>
<evidence type="ECO:0000259" key="1">
    <source>
        <dbReference type="Pfam" id="PF13392"/>
    </source>
</evidence>
<dbReference type="STRING" id="1121326.CLMAG_61610"/>
<evidence type="ECO:0000313" key="3">
    <source>
        <dbReference type="Proteomes" id="UP000076603"/>
    </source>
</evidence>
<dbReference type="PATRIC" id="fig|1121326.3.peg.6227"/>
<keyword evidence="3" id="KW-1185">Reference proteome</keyword>
<dbReference type="InterPro" id="IPR003615">
    <property type="entry name" value="HNH_nuc"/>
</dbReference>
<gene>
    <name evidence="2" type="ORF">CLMAG_61610</name>
</gene>
<dbReference type="RefSeq" id="WP_066630952.1">
    <property type="nucleotide sequence ID" value="NZ_FQXL01000046.1"/>
</dbReference>
<feature type="domain" description="HNH nuclease" evidence="1">
    <location>
        <begin position="128"/>
        <end position="170"/>
    </location>
</feature>
<dbReference type="EMBL" id="LWAE01000017">
    <property type="protein sequence ID" value="KZL88506.1"/>
    <property type="molecule type" value="Genomic_DNA"/>
</dbReference>
<organism evidence="2 3">
    <name type="scientific">Clostridium magnum DSM 2767</name>
    <dbReference type="NCBI Taxonomy" id="1121326"/>
    <lineage>
        <taxon>Bacteria</taxon>
        <taxon>Bacillati</taxon>
        <taxon>Bacillota</taxon>
        <taxon>Clostridia</taxon>
        <taxon>Eubacteriales</taxon>
        <taxon>Clostridiaceae</taxon>
        <taxon>Clostridium</taxon>
    </lineage>
</organism>
<dbReference type="InterPro" id="IPR044925">
    <property type="entry name" value="His-Me_finger_sf"/>
</dbReference>
<proteinExistence type="predicted"/>
<protein>
    <recommendedName>
        <fullName evidence="1">HNH nuclease domain-containing protein</fullName>
    </recommendedName>
</protein>
<dbReference type="AlphaFoldDB" id="A0A161X3W2"/>
<comment type="caution">
    <text evidence="2">The sequence shown here is derived from an EMBL/GenBank/DDBJ whole genome shotgun (WGS) entry which is preliminary data.</text>
</comment>
<dbReference type="Pfam" id="PF13392">
    <property type="entry name" value="HNH_3"/>
    <property type="match status" value="1"/>
</dbReference>
<reference evidence="2 3" key="1">
    <citation type="submission" date="2016-04" db="EMBL/GenBank/DDBJ databases">
        <title>Genome sequence of Clostridium magnum DSM 2767.</title>
        <authorList>
            <person name="Poehlein A."/>
            <person name="Uhlig R."/>
            <person name="Fischer R."/>
            <person name="Bahl H."/>
            <person name="Daniel R."/>
        </authorList>
    </citation>
    <scope>NUCLEOTIDE SEQUENCE [LARGE SCALE GENOMIC DNA]</scope>
    <source>
        <strain evidence="2 3">DSM 2767</strain>
    </source>
</reference>
<accession>A0A161X3W2</accession>
<dbReference type="Gene3D" id="3.90.75.20">
    <property type="match status" value="1"/>
</dbReference>
<dbReference type="Proteomes" id="UP000076603">
    <property type="component" value="Unassembled WGS sequence"/>
</dbReference>
<sequence length="208" mass="23790">MNGRPQGSKNKALHIWSNEEKEYLEEITPGHHYKEIQELMKEKFNLDLTMNQIKGAIGRYKLNTGFTGQFNKGNIPVNKGMKGVCPKGCEKTWFKKGQKPINHRPIGSERVNVDGYVEVKIKEPNKWRLKHQVVWEEHNGPIPKGHAVIFGDSNLGNLDINNLILVSRQQLLTLNKNKLIQKDADLTRTAVIVTDIYQKISERKAKAK</sequence>